<comment type="caution">
    <text evidence="4">The sequence shown here is derived from an EMBL/GenBank/DDBJ whole genome shotgun (WGS) entry which is preliminary data.</text>
</comment>
<dbReference type="GO" id="GO:0005886">
    <property type="term" value="C:plasma membrane"/>
    <property type="evidence" value="ECO:0007669"/>
    <property type="project" value="TreeGrafter"/>
</dbReference>
<dbReference type="Pfam" id="PF05170">
    <property type="entry name" value="AsmA"/>
    <property type="match status" value="2"/>
</dbReference>
<dbReference type="PANTHER" id="PTHR30441:SF9">
    <property type="entry name" value="ASMA FAMILY PROTEIN YHJG"/>
    <property type="match status" value="1"/>
</dbReference>
<evidence type="ECO:0000313" key="4">
    <source>
        <dbReference type="EMBL" id="MBB3982908.1"/>
    </source>
</evidence>
<feature type="compositionally biased region" description="Basic and acidic residues" evidence="1">
    <location>
        <begin position="659"/>
        <end position="672"/>
    </location>
</feature>
<feature type="domain" description="AsmA" evidence="3">
    <location>
        <begin position="13"/>
        <end position="139"/>
    </location>
</feature>
<evidence type="ECO:0000256" key="1">
    <source>
        <dbReference type="SAM" id="MobiDB-lite"/>
    </source>
</evidence>
<keyword evidence="2" id="KW-0472">Membrane</keyword>
<dbReference type="GO" id="GO:0090313">
    <property type="term" value="P:regulation of protein targeting to membrane"/>
    <property type="evidence" value="ECO:0007669"/>
    <property type="project" value="TreeGrafter"/>
</dbReference>
<name>A0A7W6GPY4_9SPHN</name>
<feature type="domain" description="AsmA" evidence="3">
    <location>
        <begin position="281"/>
        <end position="539"/>
    </location>
</feature>
<feature type="transmembrane region" description="Helical" evidence="2">
    <location>
        <begin position="12"/>
        <end position="30"/>
    </location>
</feature>
<dbReference type="Proteomes" id="UP000552757">
    <property type="component" value="Unassembled WGS sequence"/>
</dbReference>
<sequence>MRWRRLPLPARIVLWIVGILFAIWLILFITKGRFLKTPFERIMSASLERPVRVGGDFQLYFAPITIKFLAQDMTIANLPWASRPAFFQAGQIDMRIAPLSLMFGDRYRVRTLDLQKAAIDLEWSKDGNSNTWTFGAPDAKAEPLTLPLIQRALITGTTMRYRDPAMQIATDISVDTVKAQDTRFASDIRFTGAGTMRGKPFSMRGGLLSPNETVTGGRNQLAVAAQAGATELDITGTLPGATVIEGADLKLKASGPNISLLFDYLGIVTPDTRAYHVTSALTKVGGEWRFTHIKGRFGDSDIAGRMTVSLPDNRPLLKANLSTQRLDILDAGPFIGYDPERLEAQGAAGAITTVGGQKRLLPDAPLRIEAIRNFDADVRYTVKSVRADNVPVSNIALALKLDHSLLTLSPLTFDMAGGHISSDIAIDARVKPVDTRYDIRLSPTPMGRLLAGWGVEESGTTGTIKARVQMTGIGNSVHDSLAAANGRIAVILPAGSMWARNIQLSELDVGTFISKMFSGKLKKPVQINCGLIAFTVRNGVAAADPILIDTQKNVMLGRGSFSFRDESIDLRFRADGKKFSLFSGQSPVGIGGHFAAPSYDIISPELVARGGAAVALGAVASPLASVLAFVDIGDAKSAACGPVLAGANAAAQRAKGGKPRNDVGRGTTSKKE</sequence>
<evidence type="ECO:0000313" key="5">
    <source>
        <dbReference type="Proteomes" id="UP000552757"/>
    </source>
</evidence>
<accession>A0A7W6GPY4</accession>
<dbReference type="EMBL" id="JACIEB010000006">
    <property type="protein sequence ID" value="MBB3982908.1"/>
    <property type="molecule type" value="Genomic_DNA"/>
</dbReference>
<keyword evidence="5" id="KW-1185">Reference proteome</keyword>
<proteinExistence type="predicted"/>
<keyword evidence="2" id="KW-0812">Transmembrane</keyword>
<evidence type="ECO:0000259" key="3">
    <source>
        <dbReference type="Pfam" id="PF05170"/>
    </source>
</evidence>
<organism evidence="4 5">
    <name type="scientific">Sphingobium fontiphilum</name>
    <dbReference type="NCBI Taxonomy" id="944425"/>
    <lineage>
        <taxon>Bacteria</taxon>
        <taxon>Pseudomonadati</taxon>
        <taxon>Pseudomonadota</taxon>
        <taxon>Alphaproteobacteria</taxon>
        <taxon>Sphingomonadales</taxon>
        <taxon>Sphingomonadaceae</taxon>
        <taxon>Sphingobium</taxon>
    </lineage>
</organism>
<protein>
    <recommendedName>
        <fullName evidence="3">AsmA domain-containing protein</fullName>
    </recommendedName>
</protein>
<feature type="region of interest" description="Disordered" evidence="1">
    <location>
        <begin position="650"/>
        <end position="672"/>
    </location>
</feature>
<dbReference type="AlphaFoldDB" id="A0A7W6GPY4"/>
<gene>
    <name evidence="4" type="ORF">GGR44_002588</name>
</gene>
<keyword evidence="2" id="KW-1133">Transmembrane helix</keyword>
<dbReference type="InterPro" id="IPR052894">
    <property type="entry name" value="AsmA-related"/>
</dbReference>
<dbReference type="InterPro" id="IPR007844">
    <property type="entry name" value="AsmA"/>
</dbReference>
<evidence type="ECO:0000256" key="2">
    <source>
        <dbReference type="SAM" id="Phobius"/>
    </source>
</evidence>
<reference evidence="4 5" key="1">
    <citation type="submission" date="2020-08" db="EMBL/GenBank/DDBJ databases">
        <title>Genomic Encyclopedia of Type Strains, Phase IV (KMG-IV): sequencing the most valuable type-strain genomes for metagenomic binning, comparative biology and taxonomic classification.</title>
        <authorList>
            <person name="Goeker M."/>
        </authorList>
    </citation>
    <scope>NUCLEOTIDE SEQUENCE [LARGE SCALE GENOMIC DNA]</scope>
    <source>
        <strain evidence="4 5">DSM 29348</strain>
    </source>
</reference>
<dbReference type="PANTHER" id="PTHR30441">
    <property type="entry name" value="DUF748 DOMAIN-CONTAINING PROTEIN"/>
    <property type="match status" value="1"/>
</dbReference>